<dbReference type="RefSeq" id="WP_027009214.1">
    <property type="nucleotide sequence ID" value="NZ_CP091521.1"/>
</dbReference>
<dbReference type="InterPro" id="IPR001509">
    <property type="entry name" value="Epimerase_deHydtase"/>
</dbReference>
<dbReference type="AlphaFoldDB" id="A0A8T9MQG4"/>
<reference evidence="2" key="2">
    <citation type="submission" date="2024-09" db="EMBL/GenBank/DDBJ databases">
        <authorList>
            <person name="Veyrier F.J."/>
        </authorList>
    </citation>
    <scope>NUCLEOTIDE SEQUENCE</scope>
    <source>
        <strain evidence="2">17694</strain>
    </source>
</reference>
<dbReference type="PANTHER" id="PTHR12126">
    <property type="entry name" value="NADH-UBIQUINONE OXIDOREDUCTASE 39 KDA SUBUNIT-RELATED"/>
    <property type="match status" value="1"/>
</dbReference>
<feature type="domain" description="NAD-dependent epimerase/dehydratase" evidence="1">
    <location>
        <begin position="3"/>
        <end position="97"/>
    </location>
</feature>
<dbReference type="Proteomes" id="UP000831534">
    <property type="component" value="Chromosome"/>
</dbReference>
<evidence type="ECO:0000313" key="3">
    <source>
        <dbReference type="Proteomes" id="UP000831534"/>
    </source>
</evidence>
<evidence type="ECO:0000313" key="2">
    <source>
        <dbReference type="EMBL" id="UOP04140.2"/>
    </source>
</evidence>
<reference evidence="2" key="1">
    <citation type="journal article" date="2022" name="Res Sq">
        <title>Evolution of multicellular longitudinally dividing oral cavity symbionts (Neisseriaceae).</title>
        <authorList>
            <person name="Nyongesa S."/>
            <person name="Weber P."/>
            <person name="Bernet E."/>
            <person name="Pullido F."/>
            <person name="Nieckarz M."/>
            <person name="Delaby M."/>
            <person name="Nieves C."/>
            <person name="Viehboeck T."/>
            <person name="Krause N."/>
            <person name="Rivera-Millot A."/>
            <person name="Nakamura A."/>
            <person name="Vischer N."/>
            <person name="VanNieuwenhze M."/>
            <person name="Brun Y."/>
            <person name="Cava F."/>
            <person name="Bulgheresi S."/>
            <person name="Veyrier F."/>
        </authorList>
    </citation>
    <scope>NUCLEOTIDE SEQUENCE</scope>
    <source>
        <strain evidence="2">17694</strain>
    </source>
</reference>
<dbReference type="InterPro" id="IPR051207">
    <property type="entry name" value="ComplexI_NDUFA9_subunit"/>
</dbReference>
<name>A0A8T9MQG4_9NEIS</name>
<dbReference type="EMBL" id="CP091521">
    <property type="protein sequence ID" value="UOP04140.2"/>
    <property type="molecule type" value="Genomic_DNA"/>
</dbReference>
<dbReference type="InterPro" id="IPR036291">
    <property type="entry name" value="NAD(P)-bd_dom_sf"/>
</dbReference>
<organism evidence="2 3">
    <name type="scientific">Conchiformibius kuhniae</name>
    <dbReference type="NCBI Taxonomy" id="211502"/>
    <lineage>
        <taxon>Bacteria</taxon>
        <taxon>Pseudomonadati</taxon>
        <taxon>Pseudomonadota</taxon>
        <taxon>Betaproteobacteria</taxon>
        <taxon>Neisseriales</taxon>
        <taxon>Neisseriaceae</taxon>
        <taxon>Conchiformibius</taxon>
    </lineage>
</organism>
<accession>A0A8T9MQG4</accession>
<sequence length="276" mass="28928">MKITVLGGTGFIGARLVRVLRERGHKVRTPSRREVDFLRPDTAAAMSCFAGCDAVVNTVGVMSRHAAVLETVHHHTPKRLAQAARDAGVKHWVQLSALGADASHAVDFVGSKGRGDAAVAGCLNTAVLRPSVVYGRGGASCELFIKLARLPVLVLPNGGNFMLQPVHVADVADGLANLCEQQSADTVNAVGAQAMTLAHYLNTLRHTLHGKPAAAVWPLPLPLLRPVLPLAKIVSNGFLSPDSIALLEAGSCADSEGFAELLARTPLAPAQFAAQN</sequence>
<dbReference type="PANTHER" id="PTHR12126:SF11">
    <property type="entry name" value="NADH DEHYDROGENASE [UBIQUINONE] 1 ALPHA SUBCOMPLEX SUBUNIT 9, MITOCHONDRIAL"/>
    <property type="match status" value="1"/>
</dbReference>
<gene>
    <name evidence="2" type="ORF">LVJ77_06660</name>
</gene>
<dbReference type="KEGG" id="ckh:LVJ77_06660"/>
<dbReference type="Pfam" id="PF01370">
    <property type="entry name" value="Epimerase"/>
    <property type="match status" value="1"/>
</dbReference>
<proteinExistence type="predicted"/>
<evidence type="ECO:0000259" key="1">
    <source>
        <dbReference type="Pfam" id="PF01370"/>
    </source>
</evidence>
<dbReference type="GO" id="GO:0044877">
    <property type="term" value="F:protein-containing complex binding"/>
    <property type="evidence" value="ECO:0007669"/>
    <property type="project" value="TreeGrafter"/>
</dbReference>
<dbReference type="SUPFAM" id="SSF51735">
    <property type="entry name" value="NAD(P)-binding Rossmann-fold domains"/>
    <property type="match status" value="1"/>
</dbReference>
<dbReference type="Gene3D" id="3.40.50.720">
    <property type="entry name" value="NAD(P)-binding Rossmann-like Domain"/>
    <property type="match status" value="1"/>
</dbReference>
<protein>
    <submittedName>
        <fullName evidence="2">NAD-dependent epimerase/dehydratase family protein</fullName>
    </submittedName>
</protein>
<keyword evidence="3" id="KW-1185">Reference proteome</keyword>